<name>A0A6J4SP10_9SPHN</name>
<reference evidence="1" key="1">
    <citation type="submission" date="2020-02" db="EMBL/GenBank/DDBJ databases">
        <authorList>
            <person name="Meier V. D."/>
        </authorList>
    </citation>
    <scope>NUCLEOTIDE SEQUENCE</scope>
    <source>
        <strain evidence="1">AVDCRST_MAG39</strain>
    </source>
</reference>
<organism evidence="1">
    <name type="scientific">uncultured Sphingomonadaceae bacterium</name>
    <dbReference type="NCBI Taxonomy" id="169976"/>
    <lineage>
        <taxon>Bacteria</taxon>
        <taxon>Pseudomonadati</taxon>
        <taxon>Pseudomonadota</taxon>
        <taxon>Alphaproteobacteria</taxon>
        <taxon>Sphingomonadales</taxon>
        <taxon>Sphingomonadaceae</taxon>
        <taxon>environmental samples</taxon>
    </lineage>
</organism>
<dbReference type="EMBL" id="CADCVW010000048">
    <property type="protein sequence ID" value="CAA9499250.1"/>
    <property type="molecule type" value="Genomic_DNA"/>
</dbReference>
<protein>
    <submittedName>
        <fullName evidence="1">Uncharacterized protein</fullName>
    </submittedName>
</protein>
<evidence type="ECO:0000313" key="1">
    <source>
        <dbReference type="EMBL" id="CAA9499250.1"/>
    </source>
</evidence>
<dbReference type="AlphaFoldDB" id="A0A6J4SP10"/>
<sequence length="73" mass="7666">MDEDYAIERAKASLAMARRAAGSAARLVHFDLAGRYVLAAARLEPGDGIGSRATWVGASSFHDDAKPLGIVGH</sequence>
<accession>A0A6J4SP10</accession>
<proteinExistence type="predicted"/>
<gene>
    <name evidence="1" type="ORF">AVDCRST_MAG39-1186</name>
</gene>